<dbReference type="GO" id="GO:0016020">
    <property type="term" value="C:membrane"/>
    <property type="evidence" value="ECO:0007669"/>
    <property type="project" value="TreeGrafter"/>
</dbReference>
<evidence type="ECO:0000313" key="2">
    <source>
        <dbReference type="EMBL" id="KAL0483647.1"/>
    </source>
</evidence>
<evidence type="ECO:0000313" key="3">
    <source>
        <dbReference type="Proteomes" id="UP001431209"/>
    </source>
</evidence>
<dbReference type="EMBL" id="JAOPGA020000972">
    <property type="protein sequence ID" value="KAL0483647.1"/>
    <property type="molecule type" value="Genomic_DNA"/>
</dbReference>
<keyword evidence="3" id="KW-1185">Reference proteome</keyword>
<evidence type="ECO:0000259" key="1">
    <source>
        <dbReference type="Pfam" id="PF10367"/>
    </source>
</evidence>
<reference evidence="2 3" key="1">
    <citation type="submission" date="2024-03" db="EMBL/GenBank/DDBJ databases">
        <title>The Acrasis kona genome and developmental transcriptomes reveal deep origins of eukaryotic multicellular pathways.</title>
        <authorList>
            <person name="Sheikh S."/>
            <person name="Fu C.-J."/>
            <person name="Brown M.W."/>
            <person name="Baldauf S.L."/>
        </authorList>
    </citation>
    <scope>NUCLEOTIDE SEQUENCE [LARGE SCALE GENOMIC DNA]</scope>
    <source>
        <strain evidence="2 3">ATCC MYA-3509</strain>
    </source>
</reference>
<accession>A0AAW2Z1H0</accession>
<feature type="domain" description="Vacuolar sorting protein 39/Transforming growth factor beta receptor-associated zinc finger" evidence="1">
    <location>
        <begin position="143"/>
        <end position="179"/>
    </location>
</feature>
<dbReference type="Proteomes" id="UP001431209">
    <property type="component" value="Unassembled WGS sequence"/>
</dbReference>
<organism evidence="2 3">
    <name type="scientific">Acrasis kona</name>
    <dbReference type="NCBI Taxonomy" id="1008807"/>
    <lineage>
        <taxon>Eukaryota</taxon>
        <taxon>Discoba</taxon>
        <taxon>Heterolobosea</taxon>
        <taxon>Tetramitia</taxon>
        <taxon>Eutetramitia</taxon>
        <taxon>Acrasidae</taxon>
        <taxon>Acrasis</taxon>
    </lineage>
</organism>
<dbReference type="GO" id="GO:0005737">
    <property type="term" value="C:cytoplasm"/>
    <property type="evidence" value="ECO:0007669"/>
    <property type="project" value="TreeGrafter"/>
</dbReference>
<dbReference type="AlphaFoldDB" id="A0AAW2Z1H0"/>
<dbReference type="GO" id="GO:0034058">
    <property type="term" value="P:endosomal vesicle fusion"/>
    <property type="evidence" value="ECO:0007669"/>
    <property type="project" value="TreeGrafter"/>
</dbReference>
<proteinExistence type="predicted"/>
<sequence>MFDIMDPDLAIEYCDSVYLQDYRRSNDDKAYLSSYASSDANYNPYLVTLVEICVKPTKTRSPELMQYSSSFMKNLLDSRSSDIDPIEVLRALPDDVNASALEGFLEQSIQFTHHRERTSKIKDRLSRNANMQVKAKHLKATTRKVEVYAHTVCPVCDQTIENAVFAVFPDMSIVHYRCLTSANNKRDKMMKSTSVHPKTLLNFDRFPVDF</sequence>
<dbReference type="Pfam" id="PF10367">
    <property type="entry name" value="zf-Vps39_C"/>
    <property type="match status" value="1"/>
</dbReference>
<dbReference type="PANTHER" id="PTHR12894:SF27">
    <property type="entry name" value="TRANSFORMING GROWTH FACTOR-BETA RECEPTOR-ASSOCIATED PROTEIN 1"/>
    <property type="match status" value="1"/>
</dbReference>
<name>A0AAW2Z1H0_9EUKA</name>
<dbReference type="GO" id="GO:0006914">
    <property type="term" value="P:autophagy"/>
    <property type="evidence" value="ECO:0007669"/>
    <property type="project" value="TreeGrafter"/>
</dbReference>
<protein>
    <submittedName>
        <fullName evidence="2">Vam6/Vps39-like protein</fullName>
    </submittedName>
</protein>
<dbReference type="InterPro" id="IPR019453">
    <property type="entry name" value="VPS39/TGFA1_Znf"/>
</dbReference>
<comment type="caution">
    <text evidence="2">The sequence shown here is derived from an EMBL/GenBank/DDBJ whole genome shotgun (WGS) entry which is preliminary data.</text>
</comment>
<gene>
    <name evidence="2" type="ORF">AKO1_011465</name>
</gene>
<dbReference type="PANTHER" id="PTHR12894">
    <property type="entry name" value="CNH DOMAIN CONTAINING"/>
    <property type="match status" value="1"/>
</dbReference>
<dbReference type="InterPro" id="IPR032914">
    <property type="entry name" value="Vam6/VPS39/TRAP1"/>
</dbReference>